<reference evidence="1 2" key="1">
    <citation type="submission" date="2024-04" db="EMBL/GenBank/DDBJ databases">
        <title>Marinobacter sp. SBY-1.</title>
        <authorList>
            <person name="Pan C."/>
        </authorList>
    </citation>
    <scope>NUCLEOTIDE SEQUENCE [LARGE SCALE GENOMIC DNA]</scope>
    <source>
        <strain evidence="1 2">SBY-1</strain>
        <plasmid evidence="1 2">unnamed1</plasmid>
    </source>
</reference>
<name>A0ABZ3E8K6_9GAMM</name>
<dbReference type="Proteomes" id="UP001445268">
    <property type="component" value="Plasmid unnamed1"/>
</dbReference>
<geneLocation type="plasmid" evidence="1 2">
    <name>unnamed1</name>
</geneLocation>
<organism evidence="1 2">
    <name type="scientific">Marinobacter alkaliphilus</name>
    <dbReference type="NCBI Taxonomy" id="254719"/>
    <lineage>
        <taxon>Bacteria</taxon>
        <taxon>Pseudomonadati</taxon>
        <taxon>Pseudomonadota</taxon>
        <taxon>Gammaproteobacteria</taxon>
        <taxon>Pseudomonadales</taxon>
        <taxon>Marinobacteraceae</taxon>
        <taxon>Marinobacter</taxon>
    </lineage>
</organism>
<evidence type="ECO:0000313" key="1">
    <source>
        <dbReference type="EMBL" id="XAF56022.1"/>
    </source>
</evidence>
<dbReference type="EMBL" id="CP152381">
    <property type="protein sequence ID" value="XAF56022.1"/>
    <property type="molecule type" value="Genomic_DNA"/>
</dbReference>
<gene>
    <name evidence="1" type="ORF">AAGT77_18995</name>
</gene>
<evidence type="ECO:0008006" key="3">
    <source>
        <dbReference type="Google" id="ProtNLM"/>
    </source>
</evidence>
<keyword evidence="2" id="KW-1185">Reference proteome</keyword>
<accession>A0ABZ3E8K6</accession>
<proteinExistence type="predicted"/>
<protein>
    <recommendedName>
        <fullName evidence="3">DUF1963 domain-containing protein</fullName>
    </recommendedName>
</protein>
<evidence type="ECO:0000313" key="2">
    <source>
        <dbReference type="Proteomes" id="UP001445268"/>
    </source>
</evidence>
<sequence>MASIWQSLKLLLSKSHRQQQQMDQAVQAYLDTLPICHQFVLVADPDLSEGEYFCGVILPASDLLAWYCEEPEQTTIYSWRAKVRRRAMALWLEQAHTNDGEVTDLPRNAFHDVRGYIADWVEAGQAHAWCYHCESWIDEVAMSKADELHLGKLGSSWTDLWFCSQGHKMHEARQEVRWMFSKNRSIS</sequence>
<dbReference type="RefSeq" id="WP_342632620.1">
    <property type="nucleotide sequence ID" value="NZ_CP152381.1"/>
</dbReference>
<keyword evidence="1" id="KW-0614">Plasmid</keyword>